<feature type="domain" description="NUP160 middle TPR" evidence="2">
    <location>
        <begin position="924"/>
        <end position="1077"/>
    </location>
</feature>
<organism evidence="3 4">
    <name type="scientific">Elliptochloris bilobata</name>
    <dbReference type="NCBI Taxonomy" id="381761"/>
    <lineage>
        <taxon>Eukaryota</taxon>
        <taxon>Viridiplantae</taxon>
        <taxon>Chlorophyta</taxon>
        <taxon>core chlorophytes</taxon>
        <taxon>Trebouxiophyceae</taxon>
        <taxon>Trebouxiophyceae incertae sedis</taxon>
        <taxon>Elliptochloris clade</taxon>
        <taxon>Elliptochloris</taxon>
    </lineage>
</organism>
<protein>
    <recommendedName>
        <fullName evidence="2">NUP160 middle TPR domain-containing protein</fullName>
    </recommendedName>
</protein>
<feature type="region of interest" description="Disordered" evidence="1">
    <location>
        <begin position="1158"/>
        <end position="1177"/>
    </location>
</feature>
<evidence type="ECO:0000313" key="4">
    <source>
        <dbReference type="Proteomes" id="UP001445335"/>
    </source>
</evidence>
<dbReference type="Proteomes" id="UP001445335">
    <property type="component" value="Unassembled WGS sequence"/>
</dbReference>
<dbReference type="PANTHER" id="PTHR21286:SF0">
    <property type="entry name" value="NUCLEAR PORE COMPLEX PROTEIN NUP160"/>
    <property type="match status" value="1"/>
</dbReference>
<accession>A0AAW1RUR8</accession>
<comment type="caution">
    <text evidence="3">The sequence shown here is derived from an EMBL/GenBank/DDBJ whole genome shotgun (WGS) entry which is preliminary data.</text>
</comment>
<name>A0AAW1RUR8_9CHLO</name>
<dbReference type="EMBL" id="JALJOU010000021">
    <property type="protein sequence ID" value="KAK9837481.1"/>
    <property type="molecule type" value="Genomic_DNA"/>
</dbReference>
<keyword evidence="4" id="KW-1185">Reference proteome</keyword>
<evidence type="ECO:0000256" key="1">
    <source>
        <dbReference type="SAM" id="MobiDB-lite"/>
    </source>
</evidence>
<reference evidence="3 4" key="1">
    <citation type="journal article" date="2024" name="Nat. Commun.">
        <title>Phylogenomics reveals the evolutionary origins of lichenization in chlorophyte algae.</title>
        <authorList>
            <person name="Puginier C."/>
            <person name="Libourel C."/>
            <person name="Otte J."/>
            <person name="Skaloud P."/>
            <person name="Haon M."/>
            <person name="Grisel S."/>
            <person name="Petersen M."/>
            <person name="Berrin J.G."/>
            <person name="Delaux P.M."/>
            <person name="Dal Grande F."/>
            <person name="Keller J."/>
        </authorList>
    </citation>
    <scope>NUCLEOTIDE SEQUENCE [LARGE SCALE GENOMIC DNA]</scope>
    <source>
        <strain evidence="3 4">SAG 245.80</strain>
    </source>
</reference>
<dbReference type="InterPro" id="IPR021717">
    <property type="entry name" value="Nucleoporin_Nup160"/>
</dbReference>
<dbReference type="Pfam" id="PF23354">
    <property type="entry name" value="TPR_NUP160_120_M"/>
    <property type="match status" value="1"/>
</dbReference>
<dbReference type="PANTHER" id="PTHR21286">
    <property type="entry name" value="NUCLEAR PORE COMPLEX PROTEIN NUP160"/>
    <property type="match status" value="1"/>
</dbReference>
<dbReference type="GO" id="GO:0017056">
    <property type="term" value="F:structural constituent of nuclear pore"/>
    <property type="evidence" value="ECO:0007669"/>
    <property type="project" value="TreeGrafter"/>
</dbReference>
<dbReference type="InterPro" id="IPR056535">
    <property type="entry name" value="TPR_NUP160_M"/>
</dbReference>
<feature type="compositionally biased region" description="Gly residues" evidence="1">
    <location>
        <begin position="1160"/>
        <end position="1172"/>
    </location>
</feature>
<evidence type="ECO:0000313" key="3">
    <source>
        <dbReference type="EMBL" id="KAK9837481.1"/>
    </source>
</evidence>
<evidence type="ECO:0000259" key="2">
    <source>
        <dbReference type="Pfam" id="PF23354"/>
    </source>
</evidence>
<sequence length="1364" mass="135418">MRTFLWHISAADPAALVLTERAPRAAPRAQAVRLVFPAPLFPEVAAVARLASAVASVDAATAVERALGLPSALACAGSFVCIGGARGSILCLPLRAFQQGTAAGTFELRDTARSVGSYLTGLFARPAAPAVTALAGARAGGGAVLAAGYSDGALRLWSLYSQACLLTLPAPTPRRLRFAPDARGGGTLVAQVDSPDGRSELMVYTLAGTAGTPTLQPVAGSPVSAPAAVRDVALGAGGAGGLRAWALLEGGGAAALGLTGGARGARVVLGGDAAAEALAGSDADGDLQLQLFNQEELWAGLRAQLARRSGVPPPVNLPAAAAVRALLAPGAALPRAALVKAVAQAAGAAGPNAGALELAPAADLPLMVLQALRAEGPEGGLRGLARLLSAAAAAAAAVAPPAALLLAPAPPVTDPPLLIRGGARPTAHTLRPASPAEALRCGGEVAAEAGFSEGVRALAAAGAAVAGLLPPLVRPAVAEAAAQGLDLRGVVLPSVVEALAMGPVEDGTGNGGGVDGGGAAAEARARWRRRRARLALELGALLRGVADPAQAALDYVDALCSPAHLPGQPMGGVGASPGASAQAVSPAAAAAEAGAIAAATAEAARDLLLLVAFLDHARMAGGWAVADAHWAALVGDAAPKAEAVMRAALAASWLTATPAARTPARAGDPAALIGGLQLDDGSGGARAPADAPPAREGGDMSLAELLAPACLAAAKDSEGTAGGARLAAAMMFGGRLPAPVTASALEDLVAEQLLDLGEALFREGQLAALPPLFRLAGASASNPGAQFLVGYSMLHQLRSEREPAARAAALEAAASALFRAAGRLRAARCAAAAGGVVGRACGLVSGLVAGLRADLIGEQGSEGPQAEELQLFEVLMLVCEQLGCPEGAACFALAAVHEVDAAFSGNGAMGMDDEAAAAQKVVREGRLWANLFVYALDAGRFEVAYAALQANPVAERRLEALQRLLGALCAAGDVAALLRLPFAGIAQVPRGGRMVTVSLAAEAAAVLQRRAAAAELGAQPQPAQVLYDFCVARSDLRGAAAAQLGWARRLRAEAPSSAAALAQTADALAAALNALSLVDTELAWLEDPDPSPDAAGGPSAGALARRTGFLGMPPSVKPYLSSAPAGGGAGGWVPIVTLASLAREVALARARALAARDDAGGGGGGGGGGGWSRSGPEDVAEALMSQGRHEAAAALAEAVHEGPALAKALRRAAGALAGTALPLAAAEAALAADRRVRLPAWLRAYFQGGAGMAGGGADPAALLRLYMRFGRLDDALALAHGLISAWLTQGTDLQRQRPAAAWFPHELLGALAAAAANAARSEADLVAPATELAAALARLRAATAEHSDLLERRADAVSWHGSTH</sequence>
<dbReference type="GO" id="GO:0005643">
    <property type="term" value="C:nuclear pore"/>
    <property type="evidence" value="ECO:0007669"/>
    <property type="project" value="TreeGrafter"/>
</dbReference>
<proteinExistence type="predicted"/>
<gene>
    <name evidence="3" type="ORF">WJX81_005750</name>
</gene>